<comment type="cofactor">
    <cofactor evidence="1">
        <name>pantetheine 4'-phosphate</name>
        <dbReference type="ChEBI" id="CHEBI:47942"/>
    </cofactor>
</comment>
<dbReference type="Gene3D" id="2.30.38.10">
    <property type="entry name" value="Luciferase, Domain 3"/>
    <property type="match status" value="1"/>
</dbReference>
<dbReference type="Proteomes" id="UP001431429">
    <property type="component" value="Unassembled WGS sequence"/>
</dbReference>
<dbReference type="InterPro" id="IPR000873">
    <property type="entry name" value="AMP-dep_synth/lig_dom"/>
</dbReference>
<dbReference type="InterPro" id="IPR001242">
    <property type="entry name" value="Condensation_dom"/>
</dbReference>
<feature type="region of interest" description="Disordered" evidence="6">
    <location>
        <begin position="1074"/>
        <end position="1093"/>
    </location>
</feature>
<feature type="domain" description="Carrier" evidence="7">
    <location>
        <begin position="19"/>
        <end position="94"/>
    </location>
</feature>
<comment type="caution">
    <text evidence="8">The sequence shown here is derived from an EMBL/GenBank/DDBJ whole genome shotgun (WGS) entry which is preliminary data.</text>
</comment>
<keyword evidence="4" id="KW-0677">Repeat</keyword>
<evidence type="ECO:0000256" key="3">
    <source>
        <dbReference type="ARBA" id="ARBA00022553"/>
    </source>
</evidence>
<evidence type="ECO:0000256" key="4">
    <source>
        <dbReference type="ARBA" id="ARBA00022737"/>
    </source>
</evidence>
<dbReference type="InterPro" id="IPR023213">
    <property type="entry name" value="CAT-like_dom_sf"/>
</dbReference>
<reference evidence="8" key="1">
    <citation type="submission" date="2022-06" db="EMBL/GenBank/DDBJ databases">
        <title>Genome public.</title>
        <authorList>
            <person name="Sun Q."/>
        </authorList>
    </citation>
    <scope>NUCLEOTIDE SEQUENCE</scope>
    <source>
        <strain evidence="8">CWNU-1</strain>
    </source>
</reference>
<dbReference type="NCBIfam" id="TIGR01720">
    <property type="entry name" value="NRPS-para261"/>
    <property type="match status" value="1"/>
</dbReference>
<proteinExistence type="predicted"/>
<dbReference type="CDD" id="cd17646">
    <property type="entry name" value="A_NRPS_AB3403-like"/>
    <property type="match status" value="1"/>
</dbReference>
<feature type="region of interest" description="Disordered" evidence="6">
    <location>
        <begin position="1"/>
        <end position="22"/>
    </location>
</feature>
<dbReference type="PROSITE" id="PS50075">
    <property type="entry name" value="CARRIER"/>
    <property type="match status" value="2"/>
</dbReference>
<organism evidence="8 9">
    <name type="scientific">Streptomyces albipurpureus</name>
    <dbReference type="NCBI Taxonomy" id="2897419"/>
    <lineage>
        <taxon>Bacteria</taxon>
        <taxon>Bacillati</taxon>
        <taxon>Actinomycetota</taxon>
        <taxon>Actinomycetes</taxon>
        <taxon>Kitasatosporales</taxon>
        <taxon>Streptomycetaceae</taxon>
        <taxon>Streptomyces</taxon>
    </lineage>
</organism>
<protein>
    <submittedName>
        <fullName evidence="8">Amino acid adenylation domain-containing protein</fullName>
    </submittedName>
</protein>
<dbReference type="InterPro" id="IPR020806">
    <property type="entry name" value="PKS_PP-bd"/>
</dbReference>
<dbReference type="RefSeq" id="WP_250917320.1">
    <property type="nucleotide sequence ID" value="NZ_JAMQAW010000002.1"/>
</dbReference>
<dbReference type="InterPro" id="IPR045851">
    <property type="entry name" value="AMP-bd_C_sf"/>
</dbReference>
<keyword evidence="5" id="KW-0045">Antibiotic biosynthesis</keyword>
<feature type="non-terminal residue" evidence="8">
    <location>
        <position position="1"/>
    </location>
</feature>
<dbReference type="InterPro" id="IPR020845">
    <property type="entry name" value="AMP-binding_CS"/>
</dbReference>
<dbReference type="PROSITE" id="PS00012">
    <property type="entry name" value="PHOSPHOPANTETHEINE"/>
    <property type="match status" value="2"/>
</dbReference>
<evidence type="ECO:0000259" key="7">
    <source>
        <dbReference type="PROSITE" id="PS50075"/>
    </source>
</evidence>
<feature type="compositionally biased region" description="Low complexity" evidence="6">
    <location>
        <begin position="1"/>
        <end position="16"/>
    </location>
</feature>
<keyword evidence="2" id="KW-0596">Phosphopantetheine</keyword>
<dbReference type="SUPFAM" id="SSF47336">
    <property type="entry name" value="ACP-like"/>
    <property type="match status" value="2"/>
</dbReference>
<dbReference type="Pfam" id="PF00668">
    <property type="entry name" value="Condensation"/>
    <property type="match status" value="2"/>
</dbReference>
<name>A0ABT0UH47_9ACTN</name>
<sequence>LDHTQLPTPTTPTTQPTRPPRNAREEILCGIFAEALAVPSVGVEEDFFRLGGHSLLATRVVARVRTALAVECGIRDVFEARTAAALAARLAERGSVHRPPLLPAVRPEPLPLSFAQQRLWLIDSVRGPSPAYNVPFAVRLRGALDVVALEAAVRDLVARHETLRTRFEEHDGEPFQRVLRPDDVRVPFTVRQVPADQLADAALGLCGEVFDLAVDLPLRVTLLSADGAEHVLVLLMHHIATDEWSTRPLLSDLDTAYAARTAGRAPDFTPLPVQYADFALWQRQLLGNPDDPTSLTTRQTTHWRTTLADLPDEIPLPTDRPRPPVPSQRGDVVTFEVSSTTGEGLTRIARESGATMFMVVHAAVSALLHRLGAGDDIPLGSPVSARSDESLDGLIGFFLNTLVLRADLSGAPTFDELVGRVRDTGLTAFSHADLPLEAVVEAVDPERSRSRNPLFQTMVTYYAVDSDVRELFGLPAEEFPLEIGGSKFDLEVAFAAADGGARISGGIRYATDLFDRSSAEALSSRLLRLLDAVAGDPTQRIADIDVLESIERDRMVREWNDTARVLEGPRTLADLVAAGRDVSPQGAALVHEGAELSRSDFEARVNRLARLLIGRGVGPESVVGVALPRSFDLLVAIHAVVRAGGAYLPLDLELPGDRLAYMIDTADPICVITGLGSPTALPSGVDSVLLDAPGTAVELAALPGSEVGDADRISPLLPHHPAYVIFTSGSTGRPKGVMVEHRAIVNRLRWMQNAYVLTPDDLVLHKTPASFDVSVWELFWPLVEGVPLVIARPDGHKDPEYLASLIRERHISALHFVPSMLQAFLGEVEVASCPSLRLVVCSGEALTGDLVARFHASAGPGGSVALENLYGPTEAAVDVTATSCPPESPTAGTTSAPIGSPVWNTQVFVLDAGLRPVPLGVTGELYLAGYQLARGYVARAGLTAERFVANPFGVPGARMYRTGDLVRWRADGRLDYLGRADDQVKLRGFRIELGEIEAVLADVPGVAQAVVLVREDLPGVRQLVAYAVPAAGAVVDPDALRRSAAERLPGYMIPSVFLTLDTLPTTVNGKLDRRALPAPAPMGEASGATLAVERPKATESPLDVLTRLMGEVLGRPPVGPDDNFFELGGDSIVSIRLVSSARKAGVTITAREIFQHPTPARLLTVAKVADGATAVARPVDDGVGTLPLPPIAQWFAARGGPFERFSQARLVRLPAGVRDEHLVQALQTVLDHHDGLRQVLTVRRPGVWTAEVRSRGAVDAAALLRTVDADGSGGKGLRDLIATESVRAAAGLDPLAGQMVRAVRFDLGPGSPGRLLLVAHHLVVDEVSWQILLPDLRAAYEALAAGRAAALDPVGTSLRAWNTHLLTEAHSDRRVAELDRWLDADVSERLLADRALTPELDTAATARELSVRLSAQRTAPLLEAVPSAFHGTVNDTLLTALALAVGDWAAHKGRTGTRAGIAVELEGHGRAQELLPGADLTRTVGWLTSLYPLRLGTNAYDPVAVLAGQEDAGAALKETKELIRAVPDGGVGAGLLRYTNAATARLFDAGARPELLWNYLGRQTAEAVEANWGPAGESDAVAVRPDPSTPLSHVLEINAEIVAGPEGPELTATFIWAGSALPQTAVGEIADGWLTALDTLAAWADGGTAGGHTPSDLDLVDLDQDQISMLEAMWRDQQ</sequence>
<dbReference type="CDD" id="cd19540">
    <property type="entry name" value="LCL_NRPS-like"/>
    <property type="match status" value="1"/>
</dbReference>
<dbReference type="InterPro" id="IPR036736">
    <property type="entry name" value="ACP-like_sf"/>
</dbReference>
<evidence type="ECO:0000256" key="1">
    <source>
        <dbReference type="ARBA" id="ARBA00001957"/>
    </source>
</evidence>
<dbReference type="Pfam" id="PF13193">
    <property type="entry name" value="AMP-binding_C"/>
    <property type="match status" value="1"/>
</dbReference>
<dbReference type="SUPFAM" id="SSF56801">
    <property type="entry name" value="Acetyl-CoA synthetase-like"/>
    <property type="match status" value="1"/>
</dbReference>
<dbReference type="Gene3D" id="1.10.1200.10">
    <property type="entry name" value="ACP-like"/>
    <property type="match status" value="2"/>
</dbReference>
<dbReference type="NCBIfam" id="TIGR01733">
    <property type="entry name" value="AA-adenyl-dom"/>
    <property type="match status" value="1"/>
</dbReference>
<dbReference type="PANTHER" id="PTHR45527:SF1">
    <property type="entry name" value="FATTY ACID SYNTHASE"/>
    <property type="match status" value="1"/>
</dbReference>
<gene>
    <name evidence="8" type="ORF">NBG84_01245</name>
</gene>
<dbReference type="Pfam" id="PF00501">
    <property type="entry name" value="AMP-binding"/>
    <property type="match status" value="1"/>
</dbReference>
<dbReference type="Gene3D" id="3.30.559.10">
    <property type="entry name" value="Chloramphenicol acetyltransferase-like domain"/>
    <property type="match status" value="2"/>
</dbReference>
<dbReference type="SMART" id="SM00823">
    <property type="entry name" value="PKS_PP"/>
    <property type="match status" value="2"/>
</dbReference>
<dbReference type="SUPFAM" id="SSF52777">
    <property type="entry name" value="CoA-dependent acyltransferases"/>
    <property type="match status" value="4"/>
</dbReference>
<dbReference type="InterPro" id="IPR010071">
    <property type="entry name" value="AA_adenyl_dom"/>
</dbReference>
<dbReference type="Gene3D" id="3.40.50.980">
    <property type="match status" value="2"/>
</dbReference>
<dbReference type="InterPro" id="IPR006162">
    <property type="entry name" value="Ppantetheine_attach_site"/>
</dbReference>
<dbReference type="Gene3D" id="3.30.300.30">
    <property type="match status" value="1"/>
</dbReference>
<dbReference type="InterPro" id="IPR025110">
    <property type="entry name" value="AMP-bd_C"/>
</dbReference>
<dbReference type="Gene3D" id="3.30.559.30">
    <property type="entry name" value="Nonribosomal peptide synthetase, condensation domain"/>
    <property type="match status" value="2"/>
</dbReference>
<evidence type="ECO:0000313" key="9">
    <source>
        <dbReference type="Proteomes" id="UP001431429"/>
    </source>
</evidence>
<dbReference type="PROSITE" id="PS00455">
    <property type="entry name" value="AMP_BINDING"/>
    <property type="match status" value="1"/>
</dbReference>
<keyword evidence="9" id="KW-1185">Reference proteome</keyword>
<dbReference type="InterPro" id="IPR010060">
    <property type="entry name" value="NRPS_synth"/>
</dbReference>
<evidence type="ECO:0000256" key="6">
    <source>
        <dbReference type="SAM" id="MobiDB-lite"/>
    </source>
</evidence>
<evidence type="ECO:0000313" key="8">
    <source>
        <dbReference type="EMBL" id="MCM2386950.1"/>
    </source>
</evidence>
<evidence type="ECO:0000256" key="2">
    <source>
        <dbReference type="ARBA" id="ARBA00022450"/>
    </source>
</evidence>
<dbReference type="Pfam" id="PF00550">
    <property type="entry name" value="PP-binding"/>
    <property type="match status" value="2"/>
</dbReference>
<dbReference type="InterPro" id="IPR009081">
    <property type="entry name" value="PP-bd_ACP"/>
</dbReference>
<keyword evidence="3" id="KW-0597">Phosphoprotein</keyword>
<dbReference type="EMBL" id="JAMQAW010000002">
    <property type="protein sequence ID" value="MCM2386950.1"/>
    <property type="molecule type" value="Genomic_DNA"/>
</dbReference>
<dbReference type="PANTHER" id="PTHR45527">
    <property type="entry name" value="NONRIBOSOMAL PEPTIDE SYNTHETASE"/>
    <property type="match status" value="1"/>
</dbReference>
<evidence type="ECO:0000256" key="5">
    <source>
        <dbReference type="ARBA" id="ARBA00023194"/>
    </source>
</evidence>
<feature type="region of interest" description="Disordered" evidence="6">
    <location>
        <begin position="311"/>
        <end position="330"/>
    </location>
</feature>
<accession>A0ABT0UH47</accession>
<feature type="domain" description="Carrier" evidence="7">
    <location>
        <begin position="1096"/>
        <end position="1170"/>
    </location>
</feature>